<evidence type="ECO:0000313" key="3">
    <source>
        <dbReference type="Proteomes" id="UP001157186"/>
    </source>
</evidence>
<reference evidence="2 3" key="1">
    <citation type="submission" date="2023-03" db="EMBL/GenBank/DDBJ databases">
        <title>Draft genome sequence of Thalassotalea insulae KCTC 62186T.</title>
        <authorList>
            <person name="Sawabe T."/>
        </authorList>
    </citation>
    <scope>NUCLEOTIDE SEQUENCE [LARGE SCALE GENOMIC DNA]</scope>
    <source>
        <strain evidence="2 3">KCTC 62186</strain>
    </source>
</reference>
<dbReference type="PANTHER" id="PTHR36121:SF1">
    <property type="entry name" value="PROTEIN SXY"/>
    <property type="match status" value="1"/>
</dbReference>
<gene>
    <name evidence="2" type="ORF">tinsulaeT_31900</name>
</gene>
<protein>
    <recommendedName>
        <fullName evidence="1">TfoX C-terminal domain-containing protein</fullName>
    </recommendedName>
</protein>
<accession>A0ABQ6GYN3</accession>
<dbReference type="RefSeq" id="WP_284245792.1">
    <property type="nucleotide sequence ID" value="NZ_BSST01000001.1"/>
</dbReference>
<dbReference type="Gene3D" id="1.10.150.20">
    <property type="entry name" value="5' to 3' exonuclease, C-terminal subdomain"/>
    <property type="match status" value="1"/>
</dbReference>
<evidence type="ECO:0000313" key="2">
    <source>
        <dbReference type="EMBL" id="GLX79850.1"/>
    </source>
</evidence>
<dbReference type="Proteomes" id="UP001157186">
    <property type="component" value="Unassembled WGS sequence"/>
</dbReference>
<name>A0ABQ6GYN3_9GAMM</name>
<dbReference type="PANTHER" id="PTHR36121">
    <property type="entry name" value="PROTEIN SXY"/>
    <property type="match status" value="1"/>
</dbReference>
<dbReference type="Pfam" id="PF04994">
    <property type="entry name" value="TfoX_C"/>
    <property type="match status" value="1"/>
</dbReference>
<dbReference type="EMBL" id="BSST01000001">
    <property type="protein sequence ID" value="GLX79850.1"/>
    <property type="molecule type" value="Genomic_DNA"/>
</dbReference>
<organism evidence="2 3">
    <name type="scientific">Thalassotalea insulae</name>
    <dbReference type="NCBI Taxonomy" id="2056778"/>
    <lineage>
        <taxon>Bacteria</taxon>
        <taxon>Pseudomonadati</taxon>
        <taxon>Pseudomonadota</taxon>
        <taxon>Gammaproteobacteria</taxon>
        <taxon>Alteromonadales</taxon>
        <taxon>Colwelliaceae</taxon>
        <taxon>Thalassotalea</taxon>
    </lineage>
</organism>
<dbReference type="InterPro" id="IPR047525">
    <property type="entry name" value="TfoX-like"/>
</dbReference>
<keyword evidence="3" id="KW-1185">Reference proteome</keyword>
<dbReference type="InterPro" id="IPR007077">
    <property type="entry name" value="TfoX_C"/>
</dbReference>
<evidence type="ECO:0000259" key="1">
    <source>
        <dbReference type="Pfam" id="PF04994"/>
    </source>
</evidence>
<comment type="caution">
    <text evidence="2">The sequence shown here is derived from an EMBL/GenBank/DDBJ whole genome shotgun (WGS) entry which is preliminary data.</text>
</comment>
<feature type="domain" description="TfoX C-terminal" evidence="1">
    <location>
        <begin position="3"/>
        <end position="79"/>
    </location>
</feature>
<sequence length="99" mass="11181">MGELSQLKGLGLSSEKRLNEVGIFTRQQLSALGAIHVFITLEKYHGKTPSLNFLYALVGAIEDIPWQQVAQQERERLLIELASAREFNALLLNESDEQR</sequence>
<proteinExistence type="predicted"/>